<comment type="caution">
    <text evidence="2">The sequence shown here is derived from an EMBL/GenBank/DDBJ whole genome shotgun (WGS) entry which is preliminary data.</text>
</comment>
<keyword evidence="1" id="KW-1133">Transmembrane helix</keyword>
<dbReference type="EMBL" id="AZAJ01000001">
    <property type="protein sequence ID" value="ETA67344.1"/>
    <property type="molecule type" value="Genomic_DNA"/>
</dbReference>
<dbReference type="AlphaFoldDB" id="W9DN25"/>
<gene>
    <name evidence="2" type="ORF">MettiDRAFT_0764</name>
</gene>
<sequence>MSEHTAGDYVRFFLFLIIAYSIMHSVFNMTGPHAFWVSLAISAGLYNSLKKKNNKS</sequence>
<dbReference type="STRING" id="1090322.MettiDRAFT_0764"/>
<protein>
    <submittedName>
        <fullName evidence="2">Uncharacterized protein</fullName>
    </submittedName>
</protein>
<proteinExistence type="predicted"/>
<evidence type="ECO:0000313" key="2">
    <source>
        <dbReference type="EMBL" id="ETA67344.1"/>
    </source>
</evidence>
<reference evidence="2 3" key="1">
    <citation type="submission" date="2013-08" db="EMBL/GenBank/DDBJ databases">
        <authorList>
            <consortium name="DOE Joint Genome Institute"/>
            <person name="Eisen J."/>
            <person name="Huntemann M."/>
            <person name="Han J."/>
            <person name="Chen A."/>
            <person name="Kyrpides N."/>
            <person name="Mavromatis K."/>
            <person name="Markowitz V."/>
            <person name="Palaniappan K."/>
            <person name="Ivanova N."/>
            <person name="Schaumberg A."/>
            <person name="Pati A."/>
            <person name="Liolios K."/>
            <person name="Nordberg H.P."/>
            <person name="Cantor M.N."/>
            <person name="Hua S.X."/>
            <person name="Woyke T."/>
        </authorList>
    </citation>
    <scope>NUCLEOTIDE SEQUENCE [LARGE SCALE GENOMIC DNA]</scope>
    <source>
        <strain evidence="2 3">DSM 2278</strain>
    </source>
</reference>
<keyword evidence="3" id="KW-1185">Reference proteome</keyword>
<dbReference type="Proteomes" id="UP000019483">
    <property type="component" value="Unassembled WGS sequence"/>
</dbReference>
<name>W9DN25_METTI</name>
<evidence type="ECO:0000313" key="3">
    <source>
        <dbReference type="Proteomes" id="UP000019483"/>
    </source>
</evidence>
<feature type="transmembrane region" description="Helical" evidence="1">
    <location>
        <begin position="9"/>
        <end position="27"/>
    </location>
</feature>
<evidence type="ECO:0000256" key="1">
    <source>
        <dbReference type="SAM" id="Phobius"/>
    </source>
</evidence>
<organism evidence="2 3">
    <name type="scientific">Methanolobus tindarius DSM 2278</name>
    <dbReference type="NCBI Taxonomy" id="1090322"/>
    <lineage>
        <taxon>Archaea</taxon>
        <taxon>Methanobacteriati</taxon>
        <taxon>Methanobacteriota</taxon>
        <taxon>Stenosarchaea group</taxon>
        <taxon>Methanomicrobia</taxon>
        <taxon>Methanosarcinales</taxon>
        <taxon>Methanosarcinaceae</taxon>
        <taxon>Methanolobus</taxon>
    </lineage>
</organism>
<keyword evidence="1" id="KW-0812">Transmembrane</keyword>
<accession>W9DN25</accession>
<keyword evidence="1" id="KW-0472">Membrane</keyword>
<feature type="transmembrane region" description="Helical" evidence="1">
    <location>
        <begin position="33"/>
        <end position="49"/>
    </location>
</feature>